<protein>
    <submittedName>
        <fullName evidence="2">Pyridoxamine 5'-phosphate oxidase family protein</fullName>
    </submittedName>
</protein>
<dbReference type="InterPro" id="IPR012349">
    <property type="entry name" value="Split_barrel_FMN-bd"/>
</dbReference>
<dbReference type="PANTHER" id="PTHR42815:SF2">
    <property type="entry name" value="FAD-BINDING, PUTATIVE (AFU_ORTHOLOGUE AFUA_6G07600)-RELATED"/>
    <property type="match status" value="1"/>
</dbReference>
<organism evidence="2 3">
    <name type="scientific">Roseateles oligotrophus</name>
    <dbReference type="NCBI Taxonomy" id="1769250"/>
    <lineage>
        <taxon>Bacteria</taxon>
        <taxon>Pseudomonadati</taxon>
        <taxon>Pseudomonadota</taxon>
        <taxon>Betaproteobacteria</taxon>
        <taxon>Burkholderiales</taxon>
        <taxon>Sphaerotilaceae</taxon>
        <taxon>Roseateles</taxon>
    </lineage>
</organism>
<gene>
    <name evidence="2" type="ORF">LNV07_14925</name>
</gene>
<feature type="domain" description="Pyridoxamine 5'-phosphate oxidase N-terminal" evidence="1">
    <location>
        <begin position="73"/>
        <end position="178"/>
    </location>
</feature>
<name>A0ABT2YH46_9BURK</name>
<accession>A0ABT2YH46</accession>
<dbReference type="RefSeq" id="WP_263571960.1">
    <property type="nucleotide sequence ID" value="NZ_JAJIRN010000006.1"/>
</dbReference>
<evidence type="ECO:0000313" key="2">
    <source>
        <dbReference type="EMBL" id="MCV2369375.1"/>
    </source>
</evidence>
<dbReference type="InterPro" id="IPR011576">
    <property type="entry name" value="Pyridox_Oxase_N"/>
</dbReference>
<dbReference type="Pfam" id="PF01243">
    <property type="entry name" value="PNPOx_N"/>
    <property type="match status" value="1"/>
</dbReference>
<evidence type="ECO:0000259" key="1">
    <source>
        <dbReference type="Pfam" id="PF01243"/>
    </source>
</evidence>
<dbReference type="Proteomes" id="UP001209701">
    <property type="component" value="Unassembled WGS sequence"/>
</dbReference>
<dbReference type="SUPFAM" id="SSF50475">
    <property type="entry name" value="FMN-binding split barrel"/>
    <property type="match status" value="1"/>
</dbReference>
<reference evidence="2 3" key="1">
    <citation type="submission" date="2021-11" db="EMBL/GenBank/DDBJ databases">
        <authorList>
            <person name="Liang Q."/>
            <person name="Mou H."/>
            <person name="Liu Z."/>
        </authorList>
    </citation>
    <scope>NUCLEOTIDE SEQUENCE [LARGE SCALE GENOMIC DNA]</scope>
    <source>
        <strain evidence="2 3">CHU3</strain>
    </source>
</reference>
<sequence length="237" mass="26337">MTPVIPMGKALSDSPVIAAAARQDRAIMSRAYSDIAFTPAVRAMQTRMGSRAAYAPLDHTNDRQNVLGGSEAEFIEARDGFYQATVGETGWPYVQFRGGPLGFLKVLDEKTIAYADFRGNVQYISVGNLQNNDRVSLILMDYASKSRLKILGRVKFVPADQDPGLMARLTMPDYRARVERAAVITIEAYDWNCPQHITPRFTESEIEQGIAPLRFELARLQKELQVARAELAAHGKT</sequence>
<dbReference type="Gene3D" id="2.30.110.10">
    <property type="entry name" value="Electron Transport, Fmn-binding Protein, Chain A"/>
    <property type="match status" value="1"/>
</dbReference>
<keyword evidence="3" id="KW-1185">Reference proteome</keyword>
<evidence type="ECO:0000313" key="3">
    <source>
        <dbReference type="Proteomes" id="UP001209701"/>
    </source>
</evidence>
<dbReference type="EMBL" id="JAJIRN010000006">
    <property type="protein sequence ID" value="MCV2369375.1"/>
    <property type="molecule type" value="Genomic_DNA"/>
</dbReference>
<dbReference type="PANTHER" id="PTHR42815">
    <property type="entry name" value="FAD-BINDING, PUTATIVE (AFU_ORTHOLOGUE AFUA_6G07600)-RELATED"/>
    <property type="match status" value="1"/>
</dbReference>
<comment type="caution">
    <text evidence="2">The sequence shown here is derived from an EMBL/GenBank/DDBJ whole genome shotgun (WGS) entry which is preliminary data.</text>
</comment>
<proteinExistence type="predicted"/>